<feature type="transmembrane region" description="Helical" evidence="6">
    <location>
        <begin position="273"/>
        <end position="292"/>
    </location>
</feature>
<keyword evidence="6" id="KW-0997">Cell inner membrane</keyword>
<comment type="function">
    <text evidence="6">Catalyzes both the uptake and excretion of putrescine. The uptake of putrescine is dependent on the membrane potential and the excretion involves putrescine-ornithine antiporter activity.</text>
</comment>
<dbReference type="RefSeq" id="WP_047875155.1">
    <property type="nucleotide sequence ID" value="NZ_BMYC01000015.1"/>
</dbReference>
<evidence type="ECO:0000256" key="5">
    <source>
        <dbReference type="ARBA" id="ARBA00023136"/>
    </source>
</evidence>
<comment type="caution">
    <text evidence="8">The sequence shown here is derived from an EMBL/GenBank/DDBJ whole genome shotgun (WGS) entry which is preliminary data.</text>
</comment>
<feature type="compositionally biased region" description="Polar residues" evidence="7">
    <location>
        <begin position="440"/>
        <end position="460"/>
    </location>
</feature>
<dbReference type="PANTHER" id="PTHR42770">
    <property type="entry name" value="AMINO ACID TRANSPORTER-RELATED"/>
    <property type="match status" value="1"/>
</dbReference>
<accession>A0A0J1JEY6</accession>
<feature type="transmembrane region" description="Helical" evidence="6">
    <location>
        <begin position="12"/>
        <end position="33"/>
    </location>
</feature>
<feature type="transmembrane region" description="Helical" evidence="6">
    <location>
        <begin position="327"/>
        <end position="345"/>
    </location>
</feature>
<dbReference type="NCBIfam" id="NF007938">
    <property type="entry name" value="PRK10655.1"/>
    <property type="match status" value="1"/>
</dbReference>
<feature type="transmembrane region" description="Helical" evidence="6">
    <location>
        <begin position="39"/>
        <end position="58"/>
    </location>
</feature>
<comment type="similarity">
    <text evidence="6">Belongs to the amino acid-polyamine-organocation (APC) superfamily. Basic amino acid/polyamine antiporter (APA) (TC 2.A.3.2) family.</text>
</comment>
<keyword evidence="6" id="KW-0769">Symport</keyword>
<comment type="catalytic activity">
    <reaction evidence="6">
        <text>putrescine(in) + H(+)(in) = putrescine(out) + H(+)(out)</text>
        <dbReference type="Rhea" id="RHEA:28891"/>
        <dbReference type="ChEBI" id="CHEBI:15378"/>
        <dbReference type="ChEBI" id="CHEBI:326268"/>
    </reaction>
</comment>
<feature type="transmembrane region" description="Helical" evidence="6">
    <location>
        <begin position="152"/>
        <end position="172"/>
    </location>
</feature>
<dbReference type="Proteomes" id="UP000036426">
    <property type="component" value="Unassembled WGS sequence"/>
</dbReference>
<comment type="subcellular location">
    <subcellularLocation>
        <location evidence="6">Cell inner membrane</location>
        <topology evidence="6">Multi-pass membrane protein</topology>
    </subcellularLocation>
    <subcellularLocation>
        <location evidence="1">Cell membrane</location>
        <topology evidence="1">Multi-pass membrane protein</topology>
    </subcellularLocation>
</comment>
<feature type="region of interest" description="Disordered" evidence="7">
    <location>
        <begin position="439"/>
        <end position="460"/>
    </location>
</feature>
<protein>
    <recommendedName>
        <fullName evidence="6">Putrescine transporter PotE</fullName>
    </recommendedName>
    <alternativeName>
        <fullName evidence="6">Putrescine-proton symporter / putrescine-ornithine antiporter</fullName>
    </alternativeName>
</protein>
<organism evidence="8 9">
    <name type="scientific">Photobacterium aphoticum</name>
    <dbReference type="NCBI Taxonomy" id="754436"/>
    <lineage>
        <taxon>Bacteria</taxon>
        <taxon>Pseudomonadati</taxon>
        <taxon>Pseudomonadota</taxon>
        <taxon>Gammaproteobacteria</taxon>
        <taxon>Vibrionales</taxon>
        <taxon>Vibrionaceae</taxon>
        <taxon>Photobacterium</taxon>
    </lineage>
</organism>
<dbReference type="GO" id="GO:0015496">
    <property type="term" value="F:putrescine:ornithine antiporter activity"/>
    <property type="evidence" value="ECO:0007669"/>
    <property type="project" value="InterPro"/>
</dbReference>
<evidence type="ECO:0000256" key="1">
    <source>
        <dbReference type="ARBA" id="ARBA00004651"/>
    </source>
</evidence>
<feature type="transmembrane region" description="Helical" evidence="6">
    <location>
        <begin position="387"/>
        <end position="404"/>
    </location>
</feature>
<keyword evidence="6" id="KW-0050">Antiport</keyword>
<evidence type="ECO:0000256" key="4">
    <source>
        <dbReference type="ARBA" id="ARBA00022989"/>
    </source>
</evidence>
<sequence>MSGSSNKMGLMGLTTIVTVNMMGSGIILLPSSLAATGGIALLAWGITAVGALCIAYAFSKCGMYCTEDGGMSAYAQKAHGKSSFFIASYTYYVCLVISAVAISVSTVGYLETFIPWLKLTPFHNFIGVISILTLTLLANMRGPKITGRISSVTVWGVIIPVLGVSIIGWYWFDPKVFAEAWNPHDVSTMTAMSSGIALTLWAFLGIESAGVNSGAVENPKRNVPLACMLATVFSAITYIASTTVIQGIVPNAELSKSDAPFGLVFSQMFDPTIGNIITVMAIIASVGSLLGWQFTNAQVSKAAAEINLFPKIFSEVNKFDAPIKGMLIMLALEIGLAVMTISPTLLKQFNILVDLAVFINMIPYILSLTALGVILRESKVAENEYKVSIAVGAVAVMYSIYGAYATGADSVYYGTVIMLFGYFFYGFIASRDALKPNVAKPNTATPSASKPAETQPSEQS</sequence>
<evidence type="ECO:0000256" key="3">
    <source>
        <dbReference type="ARBA" id="ARBA00022692"/>
    </source>
</evidence>
<dbReference type="InterPro" id="IPR027566">
    <property type="entry name" value="Symport/antiport_PotE"/>
</dbReference>
<gene>
    <name evidence="6" type="primary">potE</name>
    <name evidence="8" type="ORF">ABT58_14655</name>
</gene>
<dbReference type="GO" id="GO:0015293">
    <property type="term" value="F:symporter activity"/>
    <property type="evidence" value="ECO:0007669"/>
    <property type="project" value="UniProtKB-KW"/>
</dbReference>
<feature type="transmembrane region" description="Helical" evidence="6">
    <location>
        <begin position="89"/>
        <end position="110"/>
    </location>
</feature>
<dbReference type="PIRSF" id="PIRSF006060">
    <property type="entry name" value="AA_transporter"/>
    <property type="match status" value="1"/>
</dbReference>
<proteinExistence type="inferred from homology"/>
<dbReference type="InterPro" id="IPR002293">
    <property type="entry name" value="AA/rel_permease1"/>
</dbReference>
<feature type="transmembrane region" description="Helical" evidence="6">
    <location>
        <begin position="351"/>
        <end position="375"/>
    </location>
</feature>
<keyword evidence="4 6" id="KW-1133">Transmembrane helix</keyword>
<keyword evidence="6" id="KW-0813">Transport</keyword>
<evidence type="ECO:0000256" key="7">
    <source>
        <dbReference type="SAM" id="MobiDB-lite"/>
    </source>
</evidence>
<evidence type="ECO:0000313" key="9">
    <source>
        <dbReference type="Proteomes" id="UP000036426"/>
    </source>
</evidence>
<evidence type="ECO:0000256" key="6">
    <source>
        <dbReference type="HAMAP-Rule" id="MF_02073"/>
    </source>
</evidence>
<name>A0A0J1JEY6_9GAMM</name>
<keyword evidence="2 6" id="KW-1003">Cell membrane</keyword>
<dbReference type="OrthoDB" id="3185104at2"/>
<dbReference type="PATRIC" id="fig|754436.4.peg.3106"/>
<evidence type="ECO:0000256" key="2">
    <source>
        <dbReference type="ARBA" id="ARBA00022475"/>
    </source>
</evidence>
<dbReference type="HAMAP" id="MF_02073">
    <property type="entry name" value="Putrescine_transp"/>
    <property type="match status" value="1"/>
</dbReference>
<dbReference type="Gene3D" id="1.20.1740.10">
    <property type="entry name" value="Amino acid/polyamine transporter I"/>
    <property type="match status" value="1"/>
</dbReference>
<feature type="transmembrane region" description="Helical" evidence="6">
    <location>
        <begin position="192"/>
        <end position="211"/>
    </location>
</feature>
<keyword evidence="6" id="KW-0029">Amino-acid transport</keyword>
<dbReference type="GO" id="GO:0005886">
    <property type="term" value="C:plasma membrane"/>
    <property type="evidence" value="ECO:0007669"/>
    <property type="project" value="UniProtKB-SubCell"/>
</dbReference>
<feature type="transmembrane region" description="Helical" evidence="6">
    <location>
        <begin position="410"/>
        <end position="428"/>
    </location>
</feature>
<dbReference type="PANTHER" id="PTHR42770:SF6">
    <property type="entry name" value="PUTRESCINE TRANSPORTER POTE"/>
    <property type="match status" value="1"/>
</dbReference>
<keyword evidence="3 6" id="KW-0812">Transmembrane</keyword>
<feature type="transmembrane region" description="Helical" evidence="6">
    <location>
        <begin position="122"/>
        <end position="140"/>
    </location>
</feature>
<dbReference type="EMBL" id="LDOV01000025">
    <property type="protein sequence ID" value="KLV00217.1"/>
    <property type="molecule type" value="Genomic_DNA"/>
</dbReference>
<comment type="catalytic activity">
    <reaction evidence="6">
        <text>putrescine(in) + L-ornithine(out) = putrescine(out) + L-ornithine(in)</text>
        <dbReference type="Rhea" id="RHEA:28827"/>
        <dbReference type="ChEBI" id="CHEBI:46911"/>
        <dbReference type="ChEBI" id="CHEBI:326268"/>
    </reaction>
</comment>
<evidence type="ECO:0000313" key="8">
    <source>
        <dbReference type="EMBL" id="KLV00217.1"/>
    </source>
</evidence>
<keyword evidence="5 6" id="KW-0472">Membrane</keyword>
<reference evidence="8 9" key="1">
    <citation type="submission" date="2015-05" db="EMBL/GenBank/DDBJ databases">
        <title>Photobacterium galathea sp. nov.</title>
        <authorList>
            <person name="Machado H."/>
            <person name="Gram L."/>
        </authorList>
    </citation>
    <scope>NUCLEOTIDE SEQUENCE [LARGE SCALE GENOMIC DNA]</scope>
    <source>
        <strain evidence="8 9">DSM 25995</strain>
    </source>
</reference>
<dbReference type="AlphaFoldDB" id="A0A0J1JEY6"/>
<feature type="transmembrane region" description="Helical" evidence="6">
    <location>
        <begin position="223"/>
        <end position="249"/>
    </location>
</feature>
<keyword evidence="9" id="KW-1185">Reference proteome</keyword>
<dbReference type="InterPro" id="IPR050367">
    <property type="entry name" value="APC_superfamily"/>
</dbReference>
<dbReference type="Pfam" id="PF13520">
    <property type="entry name" value="AA_permease_2"/>
    <property type="match status" value="1"/>
</dbReference>